<accession>A0ABU8S1P7</accession>
<protein>
    <submittedName>
        <fullName evidence="1">DUF1552 domain-containing protein</fullName>
    </submittedName>
</protein>
<comment type="caution">
    <text evidence="1">The sequence shown here is derived from an EMBL/GenBank/DDBJ whole genome shotgun (WGS) entry which is preliminary data.</text>
</comment>
<dbReference type="Pfam" id="PF07586">
    <property type="entry name" value="HXXSHH"/>
    <property type="match status" value="1"/>
</dbReference>
<reference evidence="1 2" key="1">
    <citation type="submission" date="2024-03" db="EMBL/GenBank/DDBJ databases">
        <authorList>
            <person name="Jo J.-H."/>
        </authorList>
    </citation>
    <scope>NUCLEOTIDE SEQUENCE [LARGE SCALE GENOMIC DNA]</scope>
    <source>
        <strain evidence="1 2">PS1R-30</strain>
    </source>
</reference>
<dbReference type="InterPro" id="IPR006311">
    <property type="entry name" value="TAT_signal"/>
</dbReference>
<proteinExistence type="predicted"/>
<evidence type="ECO:0000313" key="2">
    <source>
        <dbReference type="Proteomes" id="UP001361239"/>
    </source>
</evidence>
<gene>
    <name evidence="1" type="ORF">WG901_21670</name>
</gene>
<dbReference type="InterPro" id="IPR011447">
    <property type="entry name" value="DUF1552"/>
</dbReference>
<organism evidence="1 2">
    <name type="scientific">Novosphingobium anseongense</name>
    <dbReference type="NCBI Taxonomy" id="3133436"/>
    <lineage>
        <taxon>Bacteria</taxon>
        <taxon>Pseudomonadati</taxon>
        <taxon>Pseudomonadota</taxon>
        <taxon>Alphaproteobacteria</taxon>
        <taxon>Sphingomonadales</taxon>
        <taxon>Sphingomonadaceae</taxon>
        <taxon>Novosphingobium</taxon>
    </lineage>
</organism>
<keyword evidence="2" id="KW-1185">Reference proteome</keyword>
<dbReference type="EMBL" id="JBBHJZ010000006">
    <property type="protein sequence ID" value="MEJ5979277.1"/>
    <property type="molecule type" value="Genomic_DNA"/>
</dbReference>
<evidence type="ECO:0000313" key="1">
    <source>
        <dbReference type="EMBL" id="MEJ5979277.1"/>
    </source>
</evidence>
<name>A0ABU8S1P7_9SPHN</name>
<dbReference type="PROSITE" id="PS51318">
    <property type="entry name" value="TAT"/>
    <property type="match status" value="1"/>
</dbReference>
<dbReference type="Proteomes" id="UP001361239">
    <property type="component" value="Unassembled WGS sequence"/>
</dbReference>
<sequence>MADISRRNILRGAIRGSAVAMALPILDLFLDGNGEAMAATGKPIPTRFGTWFWGCGVNTARWFPSKVGKDYDIKEELRPIAPFKDKVTIFSNLNCNLAGRPNLVHWSGVMATLSGAAPLVGGQQGGTSLLPTIDCLVADHIGKGTRYSSLEVACTGQSSVSYSMRTGATVNPSEVDPVALYRRLFGPEFKDPNKAEFTPDPAIMLRESVLSAVKEDRDDLMRTLGASDRQRVDQYFTSVRQVEQQMSMMLEKPAPAEACVVAKEPARHELGPTWDMAMTSHDLLGQLLVMALACNQTRVFNVALSNAGSNLRKAGDPVSHHELTHEEPVDETLGYQPKATYFVERSMETLGSMLKMLDGVKEGAGTLLDNTLVLATSESNFAKIHSVDNLPILVAGRAGGKWKSGQHIDGKGDPSSRVGLTIQQVMGMPVETWGEGGMQTSKPISEVMA</sequence>
<dbReference type="RefSeq" id="WP_339589213.1">
    <property type="nucleotide sequence ID" value="NZ_JBBHJZ010000006.1"/>
</dbReference>